<proteinExistence type="predicted"/>
<evidence type="ECO:0000313" key="2">
    <source>
        <dbReference type="Proteomes" id="UP000180235"/>
    </source>
</evidence>
<gene>
    <name evidence="1" type="ORF">GlitD10_0632</name>
</gene>
<organism evidence="1 2">
    <name type="scientific">Gloeomargarita lithophora Alchichica-D10</name>
    <dbReference type="NCBI Taxonomy" id="1188229"/>
    <lineage>
        <taxon>Bacteria</taxon>
        <taxon>Bacillati</taxon>
        <taxon>Cyanobacteriota</taxon>
        <taxon>Cyanophyceae</taxon>
        <taxon>Gloeomargaritales</taxon>
        <taxon>Gloeomargaritaceae</taxon>
        <taxon>Gloeomargarita</taxon>
    </lineage>
</organism>
<sequence length="552" mass="63775">MPPIPDVINKVPMMYRAQVTGRCQLQRLVPKAEEQHAQRWTKEWTERSYPHPPQFSQNVQTRSYSISWRFVTNAGQDDGIIRPVMGARGWPFYPGSSMKGLFRSACNPQQKARYCGQELPGGDMAPGILRFHGGYPTNKKWVEKLLDLVHPQQDYQVKRGNANHSAFMMISLYQPELNFGISSSEDLSPQEWTEIWQIWEKAMAKGLGSRVCAGYGHPSSISGDELYPPHRIHGRGMASKTLSGAEFRPNIFRAAIRGHALRIFGGLVPAPIAEREVDKLFGGLGSREPIVGLVGMKFVADDLNIDRHGRGRFEVRTYDVTGQLSWLLTRPLPDVQREALKNLILRLNQFAMILGGFGKSWRRIDHPFFFEEYYNHPNKSYIGCHWEWIDKFKRDVQIAAPKHLEQFMNNRLLPSVKEWLKLQGVNLNSQYAQEWRETWHTAKVQVWGRIAQNQEDSIAVKWFHQPYYSDNKQGIRNSIKGTSITGRLGTIGRIWHRMYPQFKFSQGDTPTKTRGYVELITIFPDQSPECRQFLTFLQQEQQDFQRVWPLNN</sequence>
<accession>A0A1J0AAJ0</accession>
<dbReference type="STRING" id="1188229.GlitD10_0632"/>
<dbReference type="EMBL" id="CP017675">
    <property type="protein sequence ID" value="APB32946.1"/>
    <property type="molecule type" value="Genomic_DNA"/>
</dbReference>
<dbReference type="OrthoDB" id="9813956at2"/>
<dbReference type="RefSeq" id="WP_071453613.1">
    <property type="nucleotide sequence ID" value="NZ_CP017675.1"/>
</dbReference>
<protein>
    <recommendedName>
        <fullName evidence="3">RAMP superfamily protein</fullName>
    </recommendedName>
</protein>
<name>A0A1J0AAJ0_9CYAN</name>
<keyword evidence="2" id="KW-1185">Reference proteome</keyword>
<evidence type="ECO:0000313" key="1">
    <source>
        <dbReference type="EMBL" id="APB32946.1"/>
    </source>
</evidence>
<dbReference type="KEGG" id="glt:GlitD10_0632"/>
<reference evidence="1 2" key="1">
    <citation type="submission" date="2016-10" db="EMBL/GenBank/DDBJ databases">
        <title>Description of Gloeomargarita lithophora gen. nov., sp. nov., a thylakoid-bearing basal-branching cyanobacterium with intracellular carbonates, and proposal for Gloeomargaritales ord. nov.</title>
        <authorList>
            <person name="Moreira D."/>
            <person name="Tavera R."/>
            <person name="Benzerara K."/>
            <person name="Skouri-Panet F."/>
            <person name="Couradeau E."/>
            <person name="Gerard E."/>
            <person name="Loussert C."/>
            <person name="Novelo E."/>
            <person name="Zivanovic Y."/>
            <person name="Lopez-Garcia P."/>
        </authorList>
    </citation>
    <scope>NUCLEOTIDE SEQUENCE [LARGE SCALE GENOMIC DNA]</scope>
    <source>
        <strain evidence="1 2">D10</strain>
    </source>
</reference>
<dbReference type="AlphaFoldDB" id="A0A1J0AAJ0"/>
<dbReference type="Proteomes" id="UP000180235">
    <property type="component" value="Chromosome"/>
</dbReference>
<evidence type="ECO:0008006" key="3">
    <source>
        <dbReference type="Google" id="ProtNLM"/>
    </source>
</evidence>